<name>A0A914REN9_PAREQ</name>
<evidence type="ECO:0000313" key="3">
    <source>
        <dbReference type="WBParaSite" id="PEQ_0000477501-mRNA-1"/>
    </source>
</evidence>
<evidence type="ECO:0000256" key="1">
    <source>
        <dbReference type="SAM" id="Coils"/>
    </source>
</evidence>
<sequence length="138" mass="15693">MLEDEARNIASSRNPKKHLILQTLYAVISEKRLTEKPLNVESMCWVLECYRTLPDTATHGFFFEFENKLRRTMHEAILIRNVDVAESSKKMPTLMKMGYAALLNAVQRIDDAKQILSEIRANADSLDINALANVSTVP</sequence>
<dbReference type="AlphaFoldDB" id="A0A914REN9"/>
<reference evidence="3" key="1">
    <citation type="submission" date="2022-11" db="UniProtKB">
        <authorList>
            <consortium name="WormBaseParasite"/>
        </authorList>
    </citation>
    <scope>IDENTIFICATION</scope>
</reference>
<dbReference type="Proteomes" id="UP000887564">
    <property type="component" value="Unplaced"/>
</dbReference>
<dbReference type="WBParaSite" id="PEQ_0000477501-mRNA-1">
    <property type="protein sequence ID" value="PEQ_0000477501-mRNA-1"/>
    <property type="gene ID" value="PEQ_0000477501"/>
</dbReference>
<keyword evidence="2" id="KW-1185">Reference proteome</keyword>
<protein>
    <submittedName>
        <fullName evidence="3">Uncharacterized protein</fullName>
    </submittedName>
</protein>
<keyword evidence="1" id="KW-0175">Coiled coil</keyword>
<evidence type="ECO:0000313" key="2">
    <source>
        <dbReference type="Proteomes" id="UP000887564"/>
    </source>
</evidence>
<accession>A0A914REN9</accession>
<feature type="coiled-coil region" evidence="1">
    <location>
        <begin position="102"/>
        <end position="129"/>
    </location>
</feature>
<proteinExistence type="predicted"/>
<organism evidence="2 3">
    <name type="scientific">Parascaris equorum</name>
    <name type="common">Equine roundworm</name>
    <dbReference type="NCBI Taxonomy" id="6256"/>
    <lineage>
        <taxon>Eukaryota</taxon>
        <taxon>Metazoa</taxon>
        <taxon>Ecdysozoa</taxon>
        <taxon>Nematoda</taxon>
        <taxon>Chromadorea</taxon>
        <taxon>Rhabditida</taxon>
        <taxon>Spirurina</taxon>
        <taxon>Ascaridomorpha</taxon>
        <taxon>Ascaridoidea</taxon>
        <taxon>Ascarididae</taxon>
        <taxon>Parascaris</taxon>
    </lineage>
</organism>